<dbReference type="Gene3D" id="1.10.260.40">
    <property type="entry name" value="lambda repressor-like DNA-binding domains"/>
    <property type="match status" value="1"/>
</dbReference>
<dbReference type="InterPro" id="IPR010982">
    <property type="entry name" value="Lambda_DNA-bd_dom_sf"/>
</dbReference>
<dbReference type="InterPro" id="IPR001387">
    <property type="entry name" value="Cro/C1-type_HTH"/>
</dbReference>
<reference evidence="2" key="1">
    <citation type="submission" date="2020-11" db="EMBL/GenBank/DDBJ databases">
        <title>Sequencing the genomes of 1000 actinobacteria strains.</title>
        <authorList>
            <person name="Klenk H.-P."/>
        </authorList>
    </citation>
    <scope>NUCLEOTIDE SEQUENCE</scope>
    <source>
        <strain evidence="2">DSM 26152</strain>
    </source>
</reference>
<proteinExistence type="predicted"/>
<evidence type="ECO:0000313" key="2">
    <source>
        <dbReference type="EMBL" id="MBG6085860.1"/>
    </source>
</evidence>
<protein>
    <submittedName>
        <fullName evidence="2">DNA-binding XRE family transcriptional regulator</fullName>
    </submittedName>
</protein>
<dbReference type="Proteomes" id="UP000625033">
    <property type="component" value="Unassembled WGS sequence"/>
</dbReference>
<dbReference type="GO" id="GO:0003677">
    <property type="term" value="F:DNA binding"/>
    <property type="evidence" value="ECO:0007669"/>
    <property type="project" value="UniProtKB-KW"/>
</dbReference>
<dbReference type="SUPFAM" id="SSF47413">
    <property type="entry name" value="lambda repressor-like DNA-binding domains"/>
    <property type="match status" value="1"/>
</dbReference>
<dbReference type="AlphaFoldDB" id="A0A931DFE5"/>
<evidence type="ECO:0000313" key="3">
    <source>
        <dbReference type="Proteomes" id="UP000625033"/>
    </source>
</evidence>
<comment type="caution">
    <text evidence="2">The sequence shown here is derived from an EMBL/GenBank/DDBJ whole genome shotgun (WGS) entry which is preliminary data.</text>
</comment>
<dbReference type="SMART" id="SM00530">
    <property type="entry name" value="HTH_XRE"/>
    <property type="match status" value="1"/>
</dbReference>
<feature type="domain" description="HTH cro/C1-type" evidence="1">
    <location>
        <begin position="60"/>
        <end position="110"/>
    </location>
</feature>
<dbReference type="CDD" id="cd00093">
    <property type="entry name" value="HTH_XRE"/>
    <property type="match status" value="1"/>
</dbReference>
<gene>
    <name evidence="2" type="ORF">IW252_002627</name>
</gene>
<keyword evidence="2" id="KW-0238">DNA-binding</keyword>
<name>A0A931DFE5_9MICC</name>
<accession>A0A931DFE5</accession>
<organism evidence="2 3">
    <name type="scientific">Zhihengliuella flava</name>
    <dbReference type="NCBI Taxonomy" id="1285193"/>
    <lineage>
        <taxon>Bacteria</taxon>
        <taxon>Bacillati</taxon>
        <taxon>Actinomycetota</taxon>
        <taxon>Actinomycetes</taxon>
        <taxon>Micrococcales</taxon>
        <taxon>Micrococcaceae</taxon>
        <taxon>Zhihengliuella</taxon>
    </lineage>
</organism>
<dbReference type="RefSeq" id="WP_196836993.1">
    <property type="nucleotide sequence ID" value="NZ_JADOTZ010000001.1"/>
</dbReference>
<keyword evidence="3" id="KW-1185">Reference proteome</keyword>
<evidence type="ECO:0000259" key="1">
    <source>
        <dbReference type="PROSITE" id="PS50943"/>
    </source>
</evidence>
<dbReference type="Pfam" id="PF01381">
    <property type="entry name" value="HTH_3"/>
    <property type="match status" value="1"/>
</dbReference>
<dbReference type="EMBL" id="JADOTZ010000001">
    <property type="protein sequence ID" value="MBG6085860.1"/>
    <property type="molecule type" value="Genomic_DNA"/>
</dbReference>
<dbReference type="PROSITE" id="PS50943">
    <property type="entry name" value="HTH_CROC1"/>
    <property type="match status" value="1"/>
</dbReference>
<sequence>MAITANRLQRKADPMSPFRTKTRWKEGTYMRLTSPERFATFVFTGQDLKDIKAGKPVPIKMTQRRLAKRSGVSQTTISRLTGATSRPLRSVKPQTAEAIAEVLGVDVTVLFDPETVSETHRLTA</sequence>